<keyword evidence="4 9" id="KW-0479">Metal-binding</keyword>
<comment type="catalytic activity">
    <reaction evidence="9">
        <text>hydrogencarbonate + H(+) = CO2 + H2O</text>
        <dbReference type="Rhea" id="RHEA:10748"/>
        <dbReference type="ChEBI" id="CHEBI:15377"/>
        <dbReference type="ChEBI" id="CHEBI:15378"/>
        <dbReference type="ChEBI" id="CHEBI:16526"/>
        <dbReference type="ChEBI" id="CHEBI:17544"/>
        <dbReference type="EC" id="4.2.1.1"/>
    </reaction>
</comment>
<evidence type="ECO:0000256" key="3">
    <source>
        <dbReference type="ARBA" id="ARBA00012925"/>
    </source>
</evidence>
<dbReference type="AlphaFoldDB" id="A0A5A9PDZ9"/>
<evidence type="ECO:0000313" key="11">
    <source>
        <dbReference type="EMBL" id="KAA0720250.1"/>
    </source>
</evidence>
<keyword evidence="12" id="KW-1185">Reference proteome</keyword>
<comment type="similarity">
    <text evidence="2 9">Belongs to the alpha-carbonic anhydrase family.</text>
</comment>
<keyword evidence="8 9" id="KW-0456">Lyase</keyword>
<name>A0A5A9PDZ9_9TELE</name>
<dbReference type="InterPro" id="IPR041874">
    <property type="entry name" value="CA4/CA15"/>
</dbReference>
<proteinExistence type="inferred from homology"/>
<evidence type="ECO:0000313" key="12">
    <source>
        <dbReference type="Proteomes" id="UP000324632"/>
    </source>
</evidence>
<protein>
    <recommendedName>
        <fullName evidence="3 9">Carbonic anhydrase</fullName>
        <ecNumber evidence="3 9">4.2.1.1</ecNumber>
    </recommendedName>
</protein>
<dbReference type="GO" id="GO:0004089">
    <property type="term" value="F:carbonate dehydratase activity"/>
    <property type="evidence" value="ECO:0007669"/>
    <property type="project" value="UniProtKB-UniRule"/>
</dbReference>
<dbReference type="EMBL" id="SOYY01000006">
    <property type="protein sequence ID" value="KAA0720250.1"/>
    <property type="molecule type" value="Genomic_DNA"/>
</dbReference>
<sequence>MTSVLSLSSVLLALKLCSGEWCYKSQFSCNDTCKGPDHWHMIFPKCGGQSQSPINIVTRKVRHDSKLNGFIFEGHEDCVNITVDNHGHSAHFTLPSSVRLRGGGLLTTYKAVQFHLHWGEEKEPGSEHSVDGERYPMELHIVHIKEKYSSLQEAESDTTGVAALAFFFEVTAQPNKHFERVIEALGKVRYHGNTSAILGFRLADILLPASTLSYYRYTGSMTTPGCDQIVVWTVFHQTLPISQKQLALVTGQLLFRTEKPMTGIFRPLQNLNSRIVYTSVKSDSVCVLPGLFTLFLCLFYALRQQRCFG</sequence>
<dbReference type="Pfam" id="PF00194">
    <property type="entry name" value="Carb_anhydrase"/>
    <property type="match status" value="1"/>
</dbReference>
<dbReference type="EC" id="4.2.1.1" evidence="3 9"/>
<dbReference type="InterPro" id="IPR036398">
    <property type="entry name" value="CA_dom_sf"/>
</dbReference>
<keyword evidence="6 9" id="KW-0862">Zinc</keyword>
<dbReference type="PANTHER" id="PTHR18952:SF202">
    <property type="entry name" value="CARBONIC ANHYDRASE"/>
    <property type="match status" value="1"/>
</dbReference>
<dbReference type="FunFam" id="3.10.200.10:FF:000003">
    <property type="entry name" value="Carbonic anhydrase 12"/>
    <property type="match status" value="1"/>
</dbReference>
<dbReference type="InterPro" id="IPR001148">
    <property type="entry name" value="CA_dom"/>
</dbReference>
<dbReference type="SUPFAM" id="SSF51069">
    <property type="entry name" value="Carbonic anhydrase"/>
    <property type="match status" value="1"/>
</dbReference>
<evidence type="ECO:0000256" key="9">
    <source>
        <dbReference type="RuleBase" id="RU367011"/>
    </source>
</evidence>
<dbReference type="PANTHER" id="PTHR18952">
    <property type="entry name" value="CARBONIC ANHYDRASE"/>
    <property type="match status" value="1"/>
</dbReference>
<dbReference type="InterPro" id="IPR023561">
    <property type="entry name" value="Carbonic_anhydrase_a-class"/>
</dbReference>
<dbReference type="GO" id="GO:0008270">
    <property type="term" value="F:zinc ion binding"/>
    <property type="evidence" value="ECO:0007669"/>
    <property type="project" value="UniProtKB-UniRule"/>
</dbReference>
<comment type="cofactor">
    <cofactor evidence="1 9">
        <name>Zn(2+)</name>
        <dbReference type="ChEBI" id="CHEBI:29105"/>
    </cofactor>
</comment>
<feature type="domain" description="Alpha-carbonic anhydrase" evidence="10">
    <location>
        <begin position="19"/>
        <end position="280"/>
    </location>
</feature>
<dbReference type="InterPro" id="IPR018338">
    <property type="entry name" value="Carbonic_anhydrase_a-class_CS"/>
</dbReference>
<keyword evidence="7" id="KW-0325">Glycoprotein</keyword>
<evidence type="ECO:0000256" key="4">
    <source>
        <dbReference type="ARBA" id="ARBA00022723"/>
    </source>
</evidence>
<organism evidence="11 12">
    <name type="scientific">Triplophysa tibetana</name>
    <dbReference type="NCBI Taxonomy" id="1572043"/>
    <lineage>
        <taxon>Eukaryota</taxon>
        <taxon>Metazoa</taxon>
        <taxon>Chordata</taxon>
        <taxon>Craniata</taxon>
        <taxon>Vertebrata</taxon>
        <taxon>Euteleostomi</taxon>
        <taxon>Actinopterygii</taxon>
        <taxon>Neopterygii</taxon>
        <taxon>Teleostei</taxon>
        <taxon>Ostariophysi</taxon>
        <taxon>Cypriniformes</taxon>
        <taxon>Nemacheilidae</taxon>
        <taxon>Triplophysa</taxon>
    </lineage>
</organism>
<dbReference type="Proteomes" id="UP000324632">
    <property type="component" value="Chromosome 6"/>
</dbReference>
<dbReference type="PROSITE" id="PS51144">
    <property type="entry name" value="ALPHA_CA_2"/>
    <property type="match status" value="1"/>
</dbReference>
<reference evidence="11 12" key="1">
    <citation type="journal article" date="2019" name="Mol. Ecol. Resour.">
        <title>Chromosome-level genome assembly of Triplophysa tibetana, a fish adapted to the harsh high-altitude environment of the Tibetan Plateau.</title>
        <authorList>
            <person name="Yang X."/>
            <person name="Liu H."/>
            <person name="Ma Z."/>
            <person name="Zou Y."/>
            <person name="Zou M."/>
            <person name="Mao Y."/>
            <person name="Li X."/>
            <person name="Wang H."/>
            <person name="Chen T."/>
            <person name="Wang W."/>
            <person name="Yang R."/>
        </authorList>
    </citation>
    <scope>NUCLEOTIDE SEQUENCE [LARGE SCALE GENOMIC DNA]</scope>
    <source>
        <strain evidence="11">TTIB1903HZAU</strain>
        <tissue evidence="11">Muscle</tissue>
    </source>
</reference>
<dbReference type="CDD" id="cd03117">
    <property type="entry name" value="alpha_CA_IV_XV_like"/>
    <property type="match status" value="1"/>
</dbReference>
<evidence type="ECO:0000256" key="5">
    <source>
        <dbReference type="ARBA" id="ARBA00022729"/>
    </source>
</evidence>
<feature type="chain" id="PRO_5025097177" description="Carbonic anhydrase" evidence="9">
    <location>
        <begin position="20"/>
        <end position="309"/>
    </location>
</feature>
<comment type="caution">
    <text evidence="11">The sequence shown here is derived from an EMBL/GenBank/DDBJ whole genome shotgun (WGS) entry which is preliminary data.</text>
</comment>
<dbReference type="Gene3D" id="3.10.200.10">
    <property type="entry name" value="Alpha carbonic anhydrase"/>
    <property type="match status" value="1"/>
</dbReference>
<feature type="signal peptide" evidence="9">
    <location>
        <begin position="1"/>
        <end position="19"/>
    </location>
</feature>
<comment type="function">
    <text evidence="9">Reversible hydration of carbon dioxide.</text>
</comment>
<evidence type="ECO:0000259" key="10">
    <source>
        <dbReference type="PROSITE" id="PS51144"/>
    </source>
</evidence>
<keyword evidence="5 9" id="KW-0732">Signal</keyword>
<evidence type="ECO:0000256" key="1">
    <source>
        <dbReference type="ARBA" id="ARBA00001947"/>
    </source>
</evidence>
<dbReference type="GO" id="GO:0005886">
    <property type="term" value="C:plasma membrane"/>
    <property type="evidence" value="ECO:0007669"/>
    <property type="project" value="TreeGrafter"/>
</dbReference>
<dbReference type="SMART" id="SM01057">
    <property type="entry name" value="Carb_anhydrase"/>
    <property type="match status" value="1"/>
</dbReference>
<evidence type="ECO:0000256" key="2">
    <source>
        <dbReference type="ARBA" id="ARBA00010718"/>
    </source>
</evidence>
<dbReference type="PROSITE" id="PS00162">
    <property type="entry name" value="ALPHA_CA_1"/>
    <property type="match status" value="1"/>
</dbReference>
<evidence type="ECO:0000256" key="8">
    <source>
        <dbReference type="ARBA" id="ARBA00023239"/>
    </source>
</evidence>
<evidence type="ECO:0000256" key="6">
    <source>
        <dbReference type="ARBA" id="ARBA00022833"/>
    </source>
</evidence>
<accession>A0A5A9PDZ9</accession>
<evidence type="ECO:0000256" key="7">
    <source>
        <dbReference type="ARBA" id="ARBA00023180"/>
    </source>
</evidence>
<gene>
    <name evidence="11" type="ORF">E1301_Tti012284</name>
</gene>